<dbReference type="PANTHER" id="PTHR23070">
    <property type="entry name" value="BCS1 AAA-TYPE ATPASE"/>
    <property type="match status" value="1"/>
</dbReference>
<dbReference type="Proteomes" id="UP000235786">
    <property type="component" value="Unassembled WGS sequence"/>
</dbReference>
<protein>
    <submittedName>
        <fullName evidence="1">Uncharacterized protein</fullName>
    </submittedName>
</protein>
<dbReference type="AlphaFoldDB" id="A0A2J6QZJ8"/>
<keyword evidence="2" id="KW-1185">Reference proteome</keyword>
<gene>
    <name evidence="1" type="ORF">L207DRAFT_441414</name>
</gene>
<name>A0A2J6QZJ8_HYAVF</name>
<dbReference type="STRING" id="1149755.A0A2J6QZJ8"/>
<sequence length="70" mass="7932">RGYLLYSPLGTRKLSLSKAITRHFILDIYILSLSTINEASLTSLFTKLLSRYVILLEDICHGSVVLYLSK</sequence>
<evidence type="ECO:0000313" key="1">
    <source>
        <dbReference type="EMBL" id="PMD31659.1"/>
    </source>
</evidence>
<reference evidence="1 2" key="1">
    <citation type="submission" date="2016-04" db="EMBL/GenBank/DDBJ databases">
        <title>A degradative enzymes factory behind the ericoid mycorrhizal symbiosis.</title>
        <authorList>
            <consortium name="DOE Joint Genome Institute"/>
            <person name="Martino E."/>
            <person name="Morin E."/>
            <person name="Grelet G."/>
            <person name="Kuo A."/>
            <person name="Kohler A."/>
            <person name="Daghino S."/>
            <person name="Barry K."/>
            <person name="Choi C."/>
            <person name="Cichocki N."/>
            <person name="Clum A."/>
            <person name="Copeland A."/>
            <person name="Hainaut M."/>
            <person name="Haridas S."/>
            <person name="Labutti K."/>
            <person name="Lindquist E."/>
            <person name="Lipzen A."/>
            <person name="Khouja H.-R."/>
            <person name="Murat C."/>
            <person name="Ohm R."/>
            <person name="Olson A."/>
            <person name="Spatafora J."/>
            <person name="Veneault-Fourrey C."/>
            <person name="Henrissat B."/>
            <person name="Grigoriev I."/>
            <person name="Martin F."/>
            <person name="Perotto S."/>
        </authorList>
    </citation>
    <scope>NUCLEOTIDE SEQUENCE [LARGE SCALE GENOMIC DNA]</scope>
    <source>
        <strain evidence="1 2">F</strain>
    </source>
</reference>
<dbReference type="Gene3D" id="3.40.50.300">
    <property type="entry name" value="P-loop containing nucleotide triphosphate hydrolases"/>
    <property type="match status" value="1"/>
</dbReference>
<feature type="non-terminal residue" evidence="1">
    <location>
        <position position="1"/>
    </location>
</feature>
<organism evidence="1 2">
    <name type="scientific">Hyaloscypha variabilis (strain UAMH 11265 / GT02V1 / F)</name>
    <name type="common">Meliniomyces variabilis</name>
    <dbReference type="NCBI Taxonomy" id="1149755"/>
    <lineage>
        <taxon>Eukaryota</taxon>
        <taxon>Fungi</taxon>
        <taxon>Dikarya</taxon>
        <taxon>Ascomycota</taxon>
        <taxon>Pezizomycotina</taxon>
        <taxon>Leotiomycetes</taxon>
        <taxon>Helotiales</taxon>
        <taxon>Hyaloscyphaceae</taxon>
        <taxon>Hyaloscypha</taxon>
        <taxon>Hyaloscypha variabilis</taxon>
    </lineage>
</organism>
<dbReference type="EMBL" id="KZ613961">
    <property type="protein sequence ID" value="PMD31659.1"/>
    <property type="molecule type" value="Genomic_DNA"/>
</dbReference>
<evidence type="ECO:0000313" key="2">
    <source>
        <dbReference type="Proteomes" id="UP000235786"/>
    </source>
</evidence>
<dbReference type="InterPro" id="IPR027417">
    <property type="entry name" value="P-loop_NTPase"/>
</dbReference>
<accession>A0A2J6QZJ8</accession>
<dbReference type="OrthoDB" id="10251412at2759"/>
<dbReference type="InterPro" id="IPR050747">
    <property type="entry name" value="Mitochondrial_chaperone_BCS1"/>
</dbReference>
<proteinExistence type="predicted"/>